<proteinExistence type="predicted"/>
<accession>U7QIA6</accession>
<organism evidence="1 2">
    <name type="scientific">Lyngbya aestuarii BL J</name>
    <dbReference type="NCBI Taxonomy" id="1348334"/>
    <lineage>
        <taxon>Bacteria</taxon>
        <taxon>Bacillati</taxon>
        <taxon>Cyanobacteriota</taxon>
        <taxon>Cyanophyceae</taxon>
        <taxon>Oscillatoriophycideae</taxon>
        <taxon>Oscillatoriales</taxon>
        <taxon>Microcoleaceae</taxon>
        <taxon>Lyngbya</taxon>
    </lineage>
</organism>
<gene>
    <name evidence="1" type="ORF">M595_3002</name>
</gene>
<dbReference type="OrthoDB" id="457740at2"/>
<dbReference type="Proteomes" id="UP000017127">
    <property type="component" value="Unassembled WGS sequence"/>
</dbReference>
<evidence type="ECO:0000313" key="2">
    <source>
        <dbReference type="Proteomes" id="UP000017127"/>
    </source>
</evidence>
<sequence length="134" mass="15317">MTPQKTQELATLNLPESAVQTQDCLAHSTPNVQLEEINSVSSLPNYPAHQRIVQIQQIGDQIKVCLINDKNSAGKASIRTIYEQGFNWHHWLKKSQEKAENQGYPLTGYHCIDYVIQRESYLGQSWEEAYQNLS</sequence>
<name>U7QIA6_9CYAN</name>
<dbReference type="AlphaFoldDB" id="U7QIA6"/>
<evidence type="ECO:0000313" key="1">
    <source>
        <dbReference type="EMBL" id="ERT06992.1"/>
    </source>
</evidence>
<reference evidence="1 2" key="1">
    <citation type="journal article" date="2013" name="Front. Microbiol.">
        <title>Comparative genomic analyses of the cyanobacterium, Lyngbya aestuarii BL J, a powerful hydrogen producer.</title>
        <authorList>
            <person name="Kothari A."/>
            <person name="Vaughn M."/>
            <person name="Garcia-Pichel F."/>
        </authorList>
    </citation>
    <scope>NUCLEOTIDE SEQUENCE [LARGE SCALE GENOMIC DNA]</scope>
    <source>
        <strain evidence="1 2">BL J</strain>
    </source>
</reference>
<protein>
    <submittedName>
        <fullName evidence="1">Uncharacterized protein</fullName>
    </submittedName>
</protein>
<dbReference type="EMBL" id="AUZM01000027">
    <property type="protein sequence ID" value="ERT06992.1"/>
    <property type="molecule type" value="Genomic_DNA"/>
</dbReference>
<comment type="caution">
    <text evidence="1">The sequence shown here is derived from an EMBL/GenBank/DDBJ whole genome shotgun (WGS) entry which is preliminary data.</text>
</comment>
<dbReference type="RefSeq" id="WP_023066763.1">
    <property type="nucleotide sequence ID" value="NZ_AUZM01000027.1"/>
</dbReference>
<keyword evidence="2" id="KW-1185">Reference proteome</keyword>